<dbReference type="NCBIfam" id="TIGR00254">
    <property type="entry name" value="GGDEF"/>
    <property type="match status" value="1"/>
</dbReference>
<proteinExistence type="predicted"/>
<name>A0A3B0ZUC6_9ZZZZ</name>
<dbReference type="InterPro" id="IPR043128">
    <property type="entry name" value="Rev_trsase/Diguanyl_cyclase"/>
</dbReference>
<dbReference type="InterPro" id="IPR008207">
    <property type="entry name" value="Sig_transdc_His_kin_Hpt_dom"/>
</dbReference>
<dbReference type="InterPro" id="IPR001789">
    <property type="entry name" value="Sig_transdc_resp-reg_receiver"/>
</dbReference>
<dbReference type="PROSITE" id="PS50894">
    <property type="entry name" value="HPT"/>
    <property type="match status" value="1"/>
</dbReference>
<dbReference type="FunFam" id="3.30.70.270:FF:000001">
    <property type="entry name" value="Diguanylate cyclase domain protein"/>
    <property type="match status" value="1"/>
</dbReference>
<protein>
    <submittedName>
        <fullName evidence="4">Diguanylate cyclase (GGDEF domain) with PAS/PAC sensor</fullName>
    </submittedName>
</protein>
<dbReference type="Pfam" id="PF00072">
    <property type="entry name" value="Response_reg"/>
    <property type="match status" value="2"/>
</dbReference>
<dbReference type="SMART" id="SM00267">
    <property type="entry name" value="GGDEF"/>
    <property type="match status" value="1"/>
</dbReference>
<dbReference type="Pfam" id="PF00990">
    <property type="entry name" value="GGDEF"/>
    <property type="match status" value="1"/>
</dbReference>
<organism evidence="4">
    <name type="scientific">hydrothermal vent metagenome</name>
    <dbReference type="NCBI Taxonomy" id="652676"/>
    <lineage>
        <taxon>unclassified sequences</taxon>
        <taxon>metagenomes</taxon>
        <taxon>ecological metagenomes</taxon>
    </lineage>
</organism>
<dbReference type="InterPro" id="IPR029787">
    <property type="entry name" value="Nucleotide_cyclase"/>
</dbReference>
<dbReference type="InterPro" id="IPR011006">
    <property type="entry name" value="CheY-like_superfamily"/>
</dbReference>
<dbReference type="Gene3D" id="3.40.50.2300">
    <property type="match status" value="2"/>
</dbReference>
<feature type="domain" description="Response regulatory" evidence="1">
    <location>
        <begin position="261"/>
        <end position="377"/>
    </location>
</feature>
<dbReference type="CDD" id="cd01949">
    <property type="entry name" value="GGDEF"/>
    <property type="match status" value="1"/>
</dbReference>
<dbReference type="PROSITE" id="PS50110">
    <property type="entry name" value="RESPONSE_REGULATORY"/>
    <property type="match status" value="2"/>
</dbReference>
<dbReference type="PROSITE" id="PS50887">
    <property type="entry name" value="GGDEF"/>
    <property type="match status" value="1"/>
</dbReference>
<feature type="domain" description="GGDEF" evidence="2">
    <location>
        <begin position="417"/>
        <end position="549"/>
    </location>
</feature>
<dbReference type="SMART" id="SM00448">
    <property type="entry name" value="REC"/>
    <property type="match status" value="2"/>
</dbReference>
<dbReference type="GO" id="GO:0043709">
    <property type="term" value="P:cell adhesion involved in single-species biofilm formation"/>
    <property type="evidence" value="ECO:0007669"/>
    <property type="project" value="TreeGrafter"/>
</dbReference>
<evidence type="ECO:0000259" key="3">
    <source>
        <dbReference type="PROSITE" id="PS50894"/>
    </source>
</evidence>
<dbReference type="SUPFAM" id="SSF52172">
    <property type="entry name" value="CheY-like"/>
    <property type="match status" value="2"/>
</dbReference>
<dbReference type="PANTHER" id="PTHR45138">
    <property type="entry name" value="REGULATORY COMPONENTS OF SENSORY TRANSDUCTION SYSTEM"/>
    <property type="match status" value="1"/>
</dbReference>
<dbReference type="InterPro" id="IPR050469">
    <property type="entry name" value="Diguanylate_Cyclase"/>
</dbReference>
<feature type="domain" description="HPt" evidence="3">
    <location>
        <begin position="7"/>
        <end position="111"/>
    </location>
</feature>
<dbReference type="InterPro" id="IPR000160">
    <property type="entry name" value="GGDEF_dom"/>
</dbReference>
<dbReference type="AlphaFoldDB" id="A0A3B0ZUC6"/>
<sequence>MPDEDDIQARLKALREAYAKQLPDKLTDIARQWASMQHQPWDFGQVKSLHRQIHTLAGSAPTFGFDTVGQQARHAENLLKTWNNEQRTPGEDEIAGLTGHIHSLCNGLDSNPTPPSPSASSLVERMSTCPPERRLIFLIDNDEALIGGLPQLLSHFDYQVRVFRNAGGIDEAFAKERPAALIVNPGLDDTQQGGTALVHGLKARYGQDLPVIFVSTRGDFNSRLQAVRSGGDTYFVKPIDIAPLVDHLDRVTQSHTSEAYRVLVVEDDPDLAAHYALTLRQAGIDTTILSRLEDILTTLAEVRPELILMDVYMPRCSGLELAQLIRQQDDWLSIPIVFLSSETDMEKQFNAMRIGGDDFLTKPIDSRRLVASVSIRAERARTLNILMVKDSLTGLLKHTKIKEKLAADASRASRAGEPLVFGMLDIDHFKRINDRYGHLCGDRVIKSLARLLQQRLRQSDGIGRYGGEEFAVVLPGCSLAAGEQVLNQIRAGFAKLRFRHGDEEFSVTLSAGIASVEQFRDAESINRAADEALYTAKRSGRNRVKLCQAPAAKFPENS</sequence>
<reference evidence="4" key="1">
    <citation type="submission" date="2018-06" db="EMBL/GenBank/DDBJ databases">
        <authorList>
            <person name="Zhirakovskaya E."/>
        </authorList>
    </citation>
    <scope>NUCLEOTIDE SEQUENCE</scope>
</reference>
<feature type="domain" description="Response regulatory" evidence="1">
    <location>
        <begin position="135"/>
        <end position="252"/>
    </location>
</feature>
<dbReference type="GO" id="GO:0052621">
    <property type="term" value="F:diguanylate cyclase activity"/>
    <property type="evidence" value="ECO:0007669"/>
    <property type="project" value="TreeGrafter"/>
</dbReference>
<dbReference type="GO" id="GO:0005886">
    <property type="term" value="C:plasma membrane"/>
    <property type="evidence" value="ECO:0007669"/>
    <property type="project" value="TreeGrafter"/>
</dbReference>
<dbReference type="GO" id="GO:1902201">
    <property type="term" value="P:negative regulation of bacterial-type flagellum-dependent cell motility"/>
    <property type="evidence" value="ECO:0007669"/>
    <property type="project" value="TreeGrafter"/>
</dbReference>
<evidence type="ECO:0000313" key="4">
    <source>
        <dbReference type="EMBL" id="VAW95331.1"/>
    </source>
</evidence>
<evidence type="ECO:0000259" key="2">
    <source>
        <dbReference type="PROSITE" id="PS50887"/>
    </source>
</evidence>
<dbReference type="InterPro" id="IPR036641">
    <property type="entry name" value="HPT_dom_sf"/>
</dbReference>
<gene>
    <name evidence="4" type="ORF">MNBD_GAMMA20-2257</name>
</gene>
<dbReference type="PANTHER" id="PTHR45138:SF9">
    <property type="entry name" value="DIGUANYLATE CYCLASE DGCM-RELATED"/>
    <property type="match status" value="1"/>
</dbReference>
<dbReference type="EMBL" id="UOFU01000070">
    <property type="protein sequence ID" value="VAW95331.1"/>
    <property type="molecule type" value="Genomic_DNA"/>
</dbReference>
<dbReference type="GO" id="GO:0000160">
    <property type="term" value="P:phosphorelay signal transduction system"/>
    <property type="evidence" value="ECO:0007669"/>
    <property type="project" value="InterPro"/>
</dbReference>
<dbReference type="CDD" id="cd00156">
    <property type="entry name" value="REC"/>
    <property type="match status" value="2"/>
</dbReference>
<accession>A0A3B0ZUC6</accession>
<dbReference type="Gene3D" id="1.20.120.160">
    <property type="entry name" value="HPT domain"/>
    <property type="match status" value="1"/>
</dbReference>
<dbReference type="SUPFAM" id="SSF55073">
    <property type="entry name" value="Nucleotide cyclase"/>
    <property type="match status" value="1"/>
</dbReference>
<dbReference type="Gene3D" id="3.30.70.270">
    <property type="match status" value="1"/>
</dbReference>
<dbReference type="SUPFAM" id="SSF47226">
    <property type="entry name" value="Histidine-containing phosphotransfer domain, HPT domain"/>
    <property type="match status" value="1"/>
</dbReference>
<evidence type="ECO:0000259" key="1">
    <source>
        <dbReference type="PROSITE" id="PS50110"/>
    </source>
</evidence>
<dbReference type="Pfam" id="PF01627">
    <property type="entry name" value="Hpt"/>
    <property type="match status" value="1"/>
</dbReference>